<reference evidence="3 4" key="1">
    <citation type="journal article" date="2018" name="BMC Genomics">
        <title>Comparative genome analyses reveal sequence features reflecting distinct modes of host-adaptation between dicot and monocot powdery mildew.</title>
        <authorList>
            <person name="Wu Y."/>
            <person name="Ma X."/>
            <person name="Pan Z."/>
            <person name="Kale S.D."/>
            <person name="Song Y."/>
            <person name="King H."/>
            <person name="Zhang Q."/>
            <person name="Presley C."/>
            <person name="Deng X."/>
            <person name="Wei C.I."/>
            <person name="Xiao S."/>
        </authorList>
    </citation>
    <scope>NUCLEOTIDE SEQUENCE [LARGE SCALE GENOMIC DNA]</scope>
    <source>
        <strain evidence="3">UMSG2</strain>
    </source>
</reference>
<organism evidence="3 4">
    <name type="scientific">Erysiphe neolycopersici</name>
    <dbReference type="NCBI Taxonomy" id="212602"/>
    <lineage>
        <taxon>Eukaryota</taxon>
        <taxon>Fungi</taxon>
        <taxon>Dikarya</taxon>
        <taxon>Ascomycota</taxon>
        <taxon>Pezizomycotina</taxon>
        <taxon>Leotiomycetes</taxon>
        <taxon>Erysiphales</taxon>
        <taxon>Erysiphaceae</taxon>
        <taxon>Erysiphe</taxon>
    </lineage>
</organism>
<dbReference type="GO" id="GO:0007155">
    <property type="term" value="P:cell adhesion"/>
    <property type="evidence" value="ECO:0007669"/>
    <property type="project" value="InterPro"/>
</dbReference>
<dbReference type="EMBL" id="MCFK01002446">
    <property type="protein sequence ID" value="RKF63636.1"/>
    <property type="molecule type" value="Genomic_DNA"/>
</dbReference>
<dbReference type="AlphaFoldDB" id="A0A420I1X8"/>
<comment type="caution">
    <text evidence="3">The sequence shown here is derived from an EMBL/GenBank/DDBJ whole genome shotgun (WGS) entry which is preliminary data.</text>
</comment>
<comment type="subcellular location">
    <subcellularLocation>
        <location evidence="2">Endomembrane system</location>
        <topology evidence="2">Peripheral membrane protein</topology>
        <orientation evidence="2">Cytoplasmic side</orientation>
    </subcellularLocation>
</comment>
<proteinExistence type="predicted"/>
<accession>A0A420I1X8</accession>
<evidence type="ECO:0000256" key="1">
    <source>
        <dbReference type="ARBA" id="ARBA00023136"/>
    </source>
</evidence>
<dbReference type="GO" id="GO:0005198">
    <property type="term" value="F:structural molecule activity"/>
    <property type="evidence" value="ECO:0007669"/>
    <property type="project" value="InterPro"/>
</dbReference>
<dbReference type="OrthoDB" id="3562866at2759"/>
<keyword evidence="4" id="KW-1185">Reference proteome</keyword>
<dbReference type="PROSITE" id="PS00664">
    <property type="entry name" value="VINCULIN_2"/>
    <property type="match status" value="1"/>
</dbReference>
<evidence type="ECO:0000313" key="4">
    <source>
        <dbReference type="Proteomes" id="UP000286134"/>
    </source>
</evidence>
<protein>
    <submittedName>
        <fullName evidence="3">Putative multidrug resistance protein fnx1</fullName>
    </submittedName>
</protein>
<name>A0A420I1X8_9PEZI</name>
<gene>
    <name evidence="3" type="ORF">OnM2_024010</name>
</gene>
<dbReference type="InterPro" id="IPR000633">
    <property type="entry name" value="Vinculin_CS"/>
</dbReference>
<dbReference type="GO" id="GO:0015629">
    <property type="term" value="C:actin cytoskeleton"/>
    <property type="evidence" value="ECO:0007669"/>
    <property type="project" value="InterPro"/>
</dbReference>
<evidence type="ECO:0000313" key="3">
    <source>
        <dbReference type="EMBL" id="RKF63636.1"/>
    </source>
</evidence>
<sequence>MSPSSPRISHNSYIKYKISADDKKRLEQAVAWILNPEATDPDTLKKPTPTQACRKYQLDPKRFRKIVDTRIRRANNRTLNERGEYNRHGGNNRLLSDAQEKIISEYITKLAQPGEPEVTIALVKNAIASLLAKESPPREPPSHPWFSGWYNSRKDALGLDRIQATPTAQTRLETPPIIE</sequence>
<keyword evidence="1" id="KW-0472">Membrane</keyword>
<dbReference type="GO" id="GO:0012505">
    <property type="term" value="C:endomembrane system"/>
    <property type="evidence" value="ECO:0007669"/>
    <property type="project" value="UniProtKB-SubCell"/>
</dbReference>
<dbReference type="Proteomes" id="UP000286134">
    <property type="component" value="Unassembled WGS sequence"/>
</dbReference>
<evidence type="ECO:0000256" key="2">
    <source>
        <dbReference type="ARBA" id="ARBA00029433"/>
    </source>
</evidence>